<evidence type="ECO:0000256" key="1">
    <source>
        <dbReference type="SAM" id="MobiDB-lite"/>
    </source>
</evidence>
<dbReference type="EMBL" id="LVLJ01002446">
    <property type="protein sequence ID" value="OAE24966.1"/>
    <property type="molecule type" value="Genomic_DNA"/>
</dbReference>
<name>A0A176VYK5_MARPO</name>
<keyword evidence="2" id="KW-0812">Transmembrane</keyword>
<reference evidence="3" key="1">
    <citation type="submission" date="2016-03" db="EMBL/GenBank/DDBJ databases">
        <title>Mechanisms controlling the formation of the plant cell surface in tip-growing cells are functionally conserved among land plants.</title>
        <authorList>
            <person name="Honkanen S."/>
            <person name="Jones V.A."/>
            <person name="Morieri G."/>
            <person name="Champion C."/>
            <person name="Hetherington A.J."/>
            <person name="Kelly S."/>
            <person name="Saint-Marcoux D."/>
            <person name="Proust H."/>
            <person name="Prescott H."/>
            <person name="Dolan L."/>
        </authorList>
    </citation>
    <scope>NUCLEOTIDE SEQUENCE [LARGE SCALE GENOMIC DNA]</scope>
    <source>
        <tissue evidence="3">Whole gametophyte</tissue>
    </source>
</reference>
<dbReference type="Proteomes" id="UP000077202">
    <property type="component" value="Unassembled WGS sequence"/>
</dbReference>
<gene>
    <name evidence="3" type="ORF">AXG93_3545s1320</name>
</gene>
<feature type="compositionally biased region" description="Polar residues" evidence="1">
    <location>
        <begin position="1"/>
        <end position="10"/>
    </location>
</feature>
<comment type="caution">
    <text evidence="3">The sequence shown here is derived from an EMBL/GenBank/DDBJ whole genome shotgun (WGS) entry which is preliminary data.</text>
</comment>
<keyword evidence="4" id="KW-1185">Reference proteome</keyword>
<protein>
    <submittedName>
        <fullName evidence="3">Uncharacterized protein</fullName>
    </submittedName>
</protein>
<feature type="transmembrane region" description="Helical" evidence="2">
    <location>
        <begin position="126"/>
        <end position="149"/>
    </location>
</feature>
<proteinExistence type="predicted"/>
<accession>A0A176VYK5</accession>
<keyword evidence="2" id="KW-1133">Transmembrane helix</keyword>
<evidence type="ECO:0000256" key="2">
    <source>
        <dbReference type="SAM" id="Phobius"/>
    </source>
</evidence>
<feature type="region of interest" description="Disordered" evidence="1">
    <location>
        <begin position="1"/>
        <end position="21"/>
    </location>
</feature>
<evidence type="ECO:0000313" key="3">
    <source>
        <dbReference type="EMBL" id="OAE24966.1"/>
    </source>
</evidence>
<evidence type="ECO:0000313" key="4">
    <source>
        <dbReference type="Proteomes" id="UP000077202"/>
    </source>
</evidence>
<keyword evidence="2" id="KW-0472">Membrane</keyword>
<sequence>MSATSENTKSTSKDPDPALSEDNIIAAGKELDEEQESNMVIHGVRVKGQLFHESTDMDPLAHDVMMRAFGKRGLLSFSDTFFDDGNNGDGLWTERVGFSSGRRGLSFHLLQSKSKRSKMWTSRRMMVVDLMSMLASVAIWSLLLGGAAASSPPAAESVLTAMESTEREKLLGTFCTSFEP</sequence>
<organism evidence="3 4">
    <name type="scientific">Marchantia polymorpha subsp. ruderalis</name>
    <dbReference type="NCBI Taxonomy" id="1480154"/>
    <lineage>
        <taxon>Eukaryota</taxon>
        <taxon>Viridiplantae</taxon>
        <taxon>Streptophyta</taxon>
        <taxon>Embryophyta</taxon>
        <taxon>Marchantiophyta</taxon>
        <taxon>Marchantiopsida</taxon>
        <taxon>Marchantiidae</taxon>
        <taxon>Marchantiales</taxon>
        <taxon>Marchantiaceae</taxon>
        <taxon>Marchantia</taxon>
    </lineage>
</organism>
<dbReference type="AlphaFoldDB" id="A0A176VYK5"/>